<reference evidence="3 4" key="1">
    <citation type="submission" date="2013-09" db="EMBL/GenBank/DDBJ databases">
        <title>Whole genome sequencing of Halarchaeum acidiphilum strain MH1-52-1.</title>
        <authorList>
            <person name="Shimane Y."/>
            <person name="Minegishi H."/>
            <person name="Nishi S."/>
            <person name="Echigo A."/>
            <person name="Shuto A."/>
            <person name="Konishi M."/>
            <person name="Ito T."/>
            <person name="Ohkuma M."/>
            <person name="Ohta Y."/>
            <person name="Nagano Y."/>
            <person name="Tsubouchi T."/>
            <person name="Mori K."/>
            <person name="Usui K."/>
            <person name="Kamekura M."/>
            <person name="Usami R."/>
            <person name="Takaki Y."/>
            <person name="Hatada Y."/>
        </authorList>
    </citation>
    <scope>NUCLEOTIDE SEQUENCE [LARGE SCALE GENOMIC DNA]</scope>
    <source>
        <strain evidence="3 4">JCM 16109</strain>
    </source>
</reference>
<dbReference type="Proteomes" id="UP000016986">
    <property type="component" value="Unassembled WGS sequence"/>
</dbReference>
<evidence type="ECO:0000256" key="1">
    <source>
        <dbReference type="SAM" id="MobiDB-lite"/>
    </source>
</evidence>
<dbReference type="NCBIfam" id="TIGR00341">
    <property type="entry name" value="TIGR00341 family protein"/>
    <property type="match status" value="1"/>
</dbReference>
<dbReference type="AlphaFoldDB" id="U3ADE5"/>
<sequence length="496" mass="52089">MRLVQVIVPAGKRETILAELEERGIDYVVTDETGSQGYTGVVYFPLPTQAVEDVLSALREAGLEENAYTVVVDAETVVSKKFEALQERYEEEESEDRIAREEITAKARDLAPRLGAFLVMTVVSAIVAAAGLLLDSPAVVVGSMVIAPLIGPAMATSVGTVVDDREMFLRGVKLQTIGFVAAVAAAAGFAYFARVVHLVPPLSSQELLAIGQIRERLNPDFLSLAVALGAGVAGAFSLSSGVSSALVGVMIAAALVPPTAVIGIGLAWGLPTTVVGSTVLVLVNFLSINLAALAVLWYQGYRPEHWFRLSEARSATLKRIGVLVVAIAVLSLFLGGVTYSSYQHGRFEQTTRVQAQDAFQSGQYADLSLVDVQVTYVQSPSPLAKPDRVVFTVGRPDGTTYPDLAATLRRRIEAATGYGVTVRVRFVEIQTASEGADDATSAGTTSAGATAAAADVARPLSAASDVARPRSLAPHATARSPASLRSPQSRSGSSSS</sequence>
<feature type="transmembrane region" description="Helical" evidence="2">
    <location>
        <begin position="174"/>
        <end position="193"/>
    </location>
</feature>
<feature type="transmembrane region" description="Helical" evidence="2">
    <location>
        <begin position="140"/>
        <end position="162"/>
    </location>
</feature>
<dbReference type="PANTHER" id="PTHR20992">
    <property type="entry name" value="AT15442P-RELATED"/>
    <property type="match status" value="1"/>
</dbReference>
<evidence type="ECO:0008006" key="5">
    <source>
        <dbReference type="Google" id="ProtNLM"/>
    </source>
</evidence>
<name>U3ADE5_9EURY</name>
<feature type="region of interest" description="Disordered" evidence="1">
    <location>
        <begin position="459"/>
        <end position="496"/>
    </location>
</feature>
<dbReference type="OrthoDB" id="3266at2157"/>
<evidence type="ECO:0000256" key="2">
    <source>
        <dbReference type="SAM" id="Phobius"/>
    </source>
</evidence>
<keyword evidence="2" id="KW-0472">Membrane</keyword>
<accession>U3ADE5</accession>
<dbReference type="RefSeq" id="WP_020222406.1">
    <property type="nucleotide sequence ID" value="NZ_BANO01000225.1"/>
</dbReference>
<dbReference type="InterPro" id="IPR005240">
    <property type="entry name" value="DUF389"/>
</dbReference>
<keyword evidence="2" id="KW-1133">Transmembrane helix</keyword>
<dbReference type="EMBL" id="BATA01000035">
    <property type="protein sequence ID" value="GAD52798.1"/>
    <property type="molecule type" value="Genomic_DNA"/>
</dbReference>
<gene>
    <name evidence="3" type="ORF">MBEHAL_1558</name>
</gene>
<feature type="compositionally biased region" description="Low complexity" evidence="1">
    <location>
        <begin position="483"/>
        <end position="496"/>
    </location>
</feature>
<dbReference type="Pfam" id="PF04087">
    <property type="entry name" value="DUF389"/>
    <property type="match status" value="1"/>
</dbReference>
<organism evidence="3 4">
    <name type="scientific">Halarchaeum acidiphilum MH1-52-1</name>
    <dbReference type="NCBI Taxonomy" id="1261545"/>
    <lineage>
        <taxon>Archaea</taxon>
        <taxon>Methanobacteriati</taxon>
        <taxon>Methanobacteriota</taxon>
        <taxon>Stenosarchaea group</taxon>
        <taxon>Halobacteria</taxon>
        <taxon>Halobacteriales</taxon>
        <taxon>Halobacteriaceae</taxon>
    </lineage>
</organism>
<feature type="transmembrane region" description="Helical" evidence="2">
    <location>
        <begin position="245"/>
        <end position="268"/>
    </location>
</feature>
<keyword evidence="2" id="KW-0812">Transmembrane</keyword>
<feature type="transmembrane region" description="Helical" evidence="2">
    <location>
        <begin position="320"/>
        <end position="342"/>
    </location>
</feature>
<proteinExistence type="predicted"/>
<evidence type="ECO:0000313" key="4">
    <source>
        <dbReference type="Proteomes" id="UP000016986"/>
    </source>
</evidence>
<comment type="caution">
    <text evidence="3">The sequence shown here is derived from an EMBL/GenBank/DDBJ whole genome shotgun (WGS) entry which is preliminary data.</text>
</comment>
<dbReference type="eggNOG" id="arCOG02264">
    <property type="taxonomic scope" value="Archaea"/>
</dbReference>
<keyword evidence="4" id="KW-1185">Reference proteome</keyword>
<feature type="transmembrane region" description="Helical" evidence="2">
    <location>
        <begin position="274"/>
        <end position="299"/>
    </location>
</feature>
<evidence type="ECO:0000313" key="3">
    <source>
        <dbReference type="EMBL" id="GAD52798.1"/>
    </source>
</evidence>
<protein>
    <recommendedName>
        <fullName evidence="5">TIGR00341 family protein</fullName>
    </recommendedName>
</protein>
<feature type="transmembrane region" description="Helical" evidence="2">
    <location>
        <begin position="114"/>
        <end position="134"/>
    </location>
</feature>
<dbReference type="PANTHER" id="PTHR20992:SF9">
    <property type="entry name" value="AT15442P-RELATED"/>
    <property type="match status" value="1"/>
</dbReference>
<feature type="transmembrane region" description="Helical" evidence="2">
    <location>
        <begin position="221"/>
        <end position="238"/>
    </location>
</feature>